<proteinExistence type="predicted"/>
<dbReference type="Proteomes" id="UP000050761">
    <property type="component" value="Unassembled WGS sequence"/>
</dbReference>
<dbReference type="EMBL" id="UZAH01029351">
    <property type="protein sequence ID" value="VDP05548.1"/>
    <property type="molecule type" value="Genomic_DNA"/>
</dbReference>
<keyword evidence="2" id="KW-1185">Reference proteome</keyword>
<sequence>MATPKKAILLSDNASDSHCLTSPVMLVLPSNTAAFIRLAAFPAHEHCDYRITAAFRFGKFDFLVETCEGQRQESLTPRKTAS</sequence>
<dbReference type="WBParaSite" id="HPBE_0001632001-mRNA-1">
    <property type="protein sequence ID" value="HPBE_0001632001-mRNA-1"/>
    <property type="gene ID" value="HPBE_0001632001"/>
</dbReference>
<name>A0A183G496_HELPZ</name>
<reference evidence="3" key="2">
    <citation type="submission" date="2019-09" db="UniProtKB">
        <authorList>
            <consortium name="WormBaseParasite"/>
        </authorList>
    </citation>
    <scope>IDENTIFICATION</scope>
</reference>
<reference evidence="1 2" key="1">
    <citation type="submission" date="2018-11" db="EMBL/GenBank/DDBJ databases">
        <authorList>
            <consortium name="Pathogen Informatics"/>
        </authorList>
    </citation>
    <scope>NUCLEOTIDE SEQUENCE [LARGE SCALE GENOMIC DNA]</scope>
</reference>
<accession>A0A183G496</accession>
<protein>
    <submittedName>
        <fullName evidence="1 3">Uncharacterized protein</fullName>
    </submittedName>
</protein>
<accession>A0A3P8B6W9</accession>
<evidence type="ECO:0000313" key="2">
    <source>
        <dbReference type="Proteomes" id="UP000050761"/>
    </source>
</evidence>
<dbReference type="AlphaFoldDB" id="A0A183G496"/>
<evidence type="ECO:0000313" key="3">
    <source>
        <dbReference type="WBParaSite" id="HPBE_0001632001-mRNA-1"/>
    </source>
</evidence>
<organism evidence="2 3">
    <name type="scientific">Heligmosomoides polygyrus</name>
    <name type="common">Parasitic roundworm</name>
    <dbReference type="NCBI Taxonomy" id="6339"/>
    <lineage>
        <taxon>Eukaryota</taxon>
        <taxon>Metazoa</taxon>
        <taxon>Ecdysozoa</taxon>
        <taxon>Nematoda</taxon>
        <taxon>Chromadorea</taxon>
        <taxon>Rhabditida</taxon>
        <taxon>Rhabditina</taxon>
        <taxon>Rhabditomorpha</taxon>
        <taxon>Strongyloidea</taxon>
        <taxon>Heligmosomidae</taxon>
        <taxon>Heligmosomoides</taxon>
    </lineage>
</organism>
<evidence type="ECO:0000313" key="1">
    <source>
        <dbReference type="EMBL" id="VDP05548.1"/>
    </source>
</evidence>
<gene>
    <name evidence="1" type="ORF">HPBE_LOCUS16319</name>
</gene>